<dbReference type="CDD" id="cd00158">
    <property type="entry name" value="RHOD"/>
    <property type="match status" value="1"/>
</dbReference>
<dbReference type="InterPro" id="IPR036873">
    <property type="entry name" value="Rhodanese-like_dom_sf"/>
</dbReference>
<dbReference type="Pfam" id="PF00291">
    <property type="entry name" value="PALP"/>
    <property type="match status" value="1"/>
</dbReference>
<organism evidence="2 3">
    <name type="scientific">Nothophoma quercina</name>
    <dbReference type="NCBI Taxonomy" id="749835"/>
    <lineage>
        <taxon>Eukaryota</taxon>
        <taxon>Fungi</taxon>
        <taxon>Dikarya</taxon>
        <taxon>Ascomycota</taxon>
        <taxon>Pezizomycotina</taxon>
        <taxon>Dothideomycetes</taxon>
        <taxon>Pleosporomycetidae</taxon>
        <taxon>Pleosporales</taxon>
        <taxon>Pleosporineae</taxon>
        <taxon>Didymellaceae</taxon>
        <taxon>Nothophoma</taxon>
    </lineage>
</organism>
<comment type="caution">
    <text evidence="2">The sequence shown here is derived from an EMBL/GenBank/DDBJ whole genome shotgun (WGS) entry which is preliminary data.</text>
</comment>
<reference evidence="2 3" key="1">
    <citation type="submission" date="2024-02" db="EMBL/GenBank/DDBJ databases">
        <title>De novo assembly and annotation of 12 fungi associated with fruit tree decline syndrome in Ontario, Canada.</title>
        <authorList>
            <person name="Sulman M."/>
            <person name="Ellouze W."/>
            <person name="Ilyukhin E."/>
        </authorList>
    </citation>
    <scope>NUCLEOTIDE SEQUENCE [LARGE SCALE GENOMIC DNA]</scope>
    <source>
        <strain evidence="2 3">M97-236</strain>
    </source>
</reference>
<dbReference type="Pfam" id="PF00581">
    <property type="entry name" value="Rhodanese"/>
    <property type="match status" value="1"/>
</dbReference>
<dbReference type="InterPro" id="IPR001763">
    <property type="entry name" value="Rhodanese-like_dom"/>
</dbReference>
<evidence type="ECO:0000259" key="1">
    <source>
        <dbReference type="PROSITE" id="PS50206"/>
    </source>
</evidence>
<dbReference type="PANTHER" id="PTHR10314">
    <property type="entry name" value="CYSTATHIONINE BETA-SYNTHASE"/>
    <property type="match status" value="1"/>
</dbReference>
<dbReference type="InterPro" id="IPR036052">
    <property type="entry name" value="TrpB-like_PALP_sf"/>
</dbReference>
<dbReference type="SMART" id="SM00450">
    <property type="entry name" value="RHOD"/>
    <property type="match status" value="1"/>
</dbReference>
<protein>
    <recommendedName>
        <fullName evidence="1">Rhodanese domain-containing protein</fullName>
    </recommendedName>
</protein>
<evidence type="ECO:0000313" key="2">
    <source>
        <dbReference type="EMBL" id="KAL1609640.1"/>
    </source>
</evidence>
<dbReference type="SUPFAM" id="SSF53686">
    <property type="entry name" value="Tryptophan synthase beta subunit-like PLP-dependent enzymes"/>
    <property type="match status" value="1"/>
</dbReference>
<dbReference type="InterPro" id="IPR050214">
    <property type="entry name" value="Cys_Synth/Cystath_Beta-Synth"/>
</dbReference>
<dbReference type="InterPro" id="IPR001926">
    <property type="entry name" value="TrpB-like_PALP"/>
</dbReference>
<dbReference type="PROSITE" id="PS50206">
    <property type="entry name" value="RHODANESE_3"/>
    <property type="match status" value="1"/>
</dbReference>
<dbReference type="SUPFAM" id="SSF52821">
    <property type="entry name" value="Rhodanese/Cell cycle control phosphatase"/>
    <property type="match status" value="1"/>
</dbReference>
<gene>
    <name evidence="2" type="ORF">SLS59_001149</name>
</gene>
<evidence type="ECO:0000313" key="3">
    <source>
        <dbReference type="Proteomes" id="UP001521222"/>
    </source>
</evidence>
<dbReference type="Proteomes" id="UP001521222">
    <property type="component" value="Unassembled WGS sequence"/>
</dbReference>
<dbReference type="Gene3D" id="3.40.250.10">
    <property type="entry name" value="Rhodanese-like domain"/>
    <property type="match status" value="1"/>
</dbReference>
<keyword evidence="3" id="KW-1185">Reference proteome</keyword>
<feature type="domain" description="Rhodanese" evidence="1">
    <location>
        <begin position="364"/>
        <end position="478"/>
    </location>
</feature>
<proteinExistence type="predicted"/>
<dbReference type="EMBL" id="JAKIXB020000003">
    <property type="protein sequence ID" value="KAL1609640.1"/>
    <property type="molecule type" value="Genomic_DNA"/>
</dbReference>
<accession>A0ABR3RYY4</accession>
<sequence length="517" mass="56223">MAERNTLNAYSGPNALRDYFDPNCQPMLPLVELPRSLNPFYEDGVRIHAKMMSMHPANNVKIMPALNMLAQEVTPAKSKTVIEYSSGSTVISLALASRINHGINDVRAFLSNKTSPAKLRLMQFFGLDVTLFGGPSQPEPLDERGGIHRARMLAQQDSSILNANQYENDAWTGPQIHEQLPHINLICAGMGTSGTSTGLGQYFKHAKPSVTRLGVCTAAGDRVPGPRSFALLSPVTFPWRDSVDAVEEVGSKDAFSLSLKLCREGLICGPSSGFNLQGLLNYLGKRKAAGTLKDIAGPYGLINCAFICCDLPYQYVDEYFDKLGDNAFHPIRNQNLAAVDLYRYDEAWELEPVRALSQFVDSLSATGAALLDLRKPDDFAASHVPGAYNLPLRSSSASSPSPFSEASVLESQWKELEATFTPDRINAHDLVGKDVYVMCYGGDTARVATSVLRARGIAASSVRGGYSALRKEIPHLQMSEQGGTLLKQDWLSISDVGTQDVGTEPFRGYSEVIVGPP</sequence>
<dbReference type="Gene3D" id="3.40.50.1100">
    <property type="match status" value="2"/>
</dbReference>
<name>A0ABR3RYY4_9PLEO</name>